<evidence type="ECO:0000313" key="2">
    <source>
        <dbReference type="Proteomes" id="UP001457282"/>
    </source>
</evidence>
<gene>
    <name evidence="1" type="ORF">M0R45_014372</name>
</gene>
<protein>
    <submittedName>
        <fullName evidence="1">Uncharacterized protein</fullName>
    </submittedName>
</protein>
<keyword evidence="2" id="KW-1185">Reference proteome</keyword>
<reference evidence="1 2" key="1">
    <citation type="journal article" date="2023" name="G3 (Bethesda)">
        <title>A chromosome-length genome assembly and annotation of blackberry (Rubus argutus, cv. 'Hillquist').</title>
        <authorList>
            <person name="Bruna T."/>
            <person name="Aryal R."/>
            <person name="Dudchenko O."/>
            <person name="Sargent D.J."/>
            <person name="Mead D."/>
            <person name="Buti M."/>
            <person name="Cavallini A."/>
            <person name="Hytonen T."/>
            <person name="Andres J."/>
            <person name="Pham M."/>
            <person name="Weisz D."/>
            <person name="Mascagni F."/>
            <person name="Usai G."/>
            <person name="Natali L."/>
            <person name="Bassil N."/>
            <person name="Fernandez G.E."/>
            <person name="Lomsadze A."/>
            <person name="Armour M."/>
            <person name="Olukolu B."/>
            <person name="Poorten T."/>
            <person name="Britton C."/>
            <person name="Davik J."/>
            <person name="Ashrafi H."/>
            <person name="Aiden E.L."/>
            <person name="Borodovsky M."/>
            <person name="Worthington M."/>
        </authorList>
    </citation>
    <scope>NUCLEOTIDE SEQUENCE [LARGE SCALE GENOMIC DNA]</scope>
    <source>
        <strain evidence="1">PI 553951</strain>
    </source>
</reference>
<evidence type="ECO:0000313" key="1">
    <source>
        <dbReference type="EMBL" id="KAK9937594.1"/>
    </source>
</evidence>
<dbReference type="Proteomes" id="UP001457282">
    <property type="component" value="Unassembled WGS sequence"/>
</dbReference>
<dbReference type="AlphaFoldDB" id="A0AAW1XM14"/>
<name>A0AAW1XM14_RUBAR</name>
<accession>A0AAW1XM14</accession>
<comment type="caution">
    <text evidence="1">The sequence shown here is derived from an EMBL/GenBank/DDBJ whole genome shotgun (WGS) entry which is preliminary data.</text>
</comment>
<dbReference type="EMBL" id="JBEDUW010000003">
    <property type="protein sequence ID" value="KAK9937594.1"/>
    <property type="molecule type" value="Genomic_DNA"/>
</dbReference>
<organism evidence="1 2">
    <name type="scientific">Rubus argutus</name>
    <name type="common">Southern blackberry</name>
    <dbReference type="NCBI Taxonomy" id="59490"/>
    <lineage>
        <taxon>Eukaryota</taxon>
        <taxon>Viridiplantae</taxon>
        <taxon>Streptophyta</taxon>
        <taxon>Embryophyta</taxon>
        <taxon>Tracheophyta</taxon>
        <taxon>Spermatophyta</taxon>
        <taxon>Magnoliopsida</taxon>
        <taxon>eudicotyledons</taxon>
        <taxon>Gunneridae</taxon>
        <taxon>Pentapetalae</taxon>
        <taxon>rosids</taxon>
        <taxon>fabids</taxon>
        <taxon>Rosales</taxon>
        <taxon>Rosaceae</taxon>
        <taxon>Rosoideae</taxon>
        <taxon>Rosoideae incertae sedis</taxon>
        <taxon>Rubus</taxon>
    </lineage>
</organism>
<proteinExistence type="predicted"/>
<sequence length="110" mass="12289">MAATTVTAAPNLCPAPTSPLCPIYHHCSLQFHARLISPPRLWSPDATPSWSLITTQARAPSQQLCRRFFLLCQPPPASPLAVDRRCPHRALLDLSVQEREHGEKTEKKKK</sequence>